<keyword evidence="2" id="KW-1185">Reference proteome</keyword>
<dbReference type="EMBL" id="CM042044">
    <property type="protein sequence ID" value="KAI3688164.1"/>
    <property type="molecule type" value="Genomic_DNA"/>
</dbReference>
<accession>A0ACB8YT90</accession>
<dbReference type="Proteomes" id="UP001056120">
    <property type="component" value="Linkage Group LG27"/>
</dbReference>
<name>A0ACB8YT90_9ASTR</name>
<sequence>MGDEKREALAVKHDFEITCKRFKNWVAKQPLPTFRAAVHVAFSSVIVGGTMARNHAVFQGISFAIEARKMSTQGFSYGVMISFFMGIKVPAGAMSLGLMFALINGGTFKVIKFFLHSPFLARVNFI</sequence>
<reference evidence="1 2" key="2">
    <citation type="journal article" date="2022" name="Mol. Ecol. Resour.">
        <title>The genomes of chicory, endive, great burdock and yacon provide insights into Asteraceae paleo-polyploidization history and plant inulin production.</title>
        <authorList>
            <person name="Fan W."/>
            <person name="Wang S."/>
            <person name="Wang H."/>
            <person name="Wang A."/>
            <person name="Jiang F."/>
            <person name="Liu H."/>
            <person name="Zhao H."/>
            <person name="Xu D."/>
            <person name="Zhang Y."/>
        </authorList>
    </citation>
    <scope>NUCLEOTIDE SEQUENCE [LARGE SCALE GENOMIC DNA]</scope>
    <source>
        <strain evidence="2">cv. Yunnan</strain>
        <tissue evidence="1">Leaves</tissue>
    </source>
</reference>
<protein>
    <submittedName>
        <fullName evidence="1">Uncharacterized protein</fullName>
    </submittedName>
</protein>
<comment type="caution">
    <text evidence="1">The sequence shown here is derived from an EMBL/GenBank/DDBJ whole genome shotgun (WGS) entry which is preliminary data.</text>
</comment>
<proteinExistence type="predicted"/>
<organism evidence="1 2">
    <name type="scientific">Smallanthus sonchifolius</name>
    <dbReference type="NCBI Taxonomy" id="185202"/>
    <lineage>
        <taxon>Eukaryota</taxon>
        <taxon>Viridiplantae</taxon>
        <taxon>Streptophyta</taxon>
        <taxon>Embryophyta</taxon>
        <taxon>Tracheophyta</taxon>
        <taxon>Spermatophyta</taxon>
        <taxon>Magnoliopsida</taxon>
        <taxon>eudicotyledons</taxon>
        <taxon>Gunneridae</taxon>
        <taxon>Pentapetalae</taxon>
        <taxon>asterids</taxon>
        <taxon>campanulids</taxon>
        <taxon>Asterales</taxon>
        <taxon>Asteraceae</taxon>
        <taxon>Asteroideae</taxon>
        <taxon>Heliantheae alliance</taxon>
        <taxon>Millerieae</taxon>
        <taxon>Smallanthus</taxon>
    </lineage>
</organism>
<evidence type="ECO:0000313" key="2">
    <source>
        <dbReference type="Proteomes" id="UP001056120"/>
    </source>
</evidence>
<evidence type="ECO:0000313" key="1">
    <source>
        <dbReference type="EMBL" id="KAI3688164.1"/>
    </source>
</evidence>
<gene>
    <name evidence="1" type="ORF">L1987_81873</name>
</gene>
<reference evidence="2" key="1">
    <citation type="journal article" date="2022" name="Mol. Ecol. Resour.">
        <title>The genomes of chicory, endive, great burdock and yacon provide insights into Asteraceae palaeo-polyploidization history and plant inulin production.</title>
        <authorList>
            <person name="Fan W."/>
            <person name="Wang S."/>
            <person name="Wang H."/>
            <person name="Wang A."/>
            <person name="Jiang F."/>
            <person name="Liu H."/>
            <person name="Zhao H."/>
            <person name="Xu D."/>
            <person name="Zhang Y."/>
        </authorList>
    </citation>
    <scope>NUCLEOTIDE SEQUENCE [LARGE SCALE GENOMIC DNA]</scope>
    <source>
        <strain evidence="2">cv. Yunnan</strain>
    </source>
</reference>